<dbReference type="GO" id="GO:0000289">
    <property type="term" value="P:nuclear-transcribed mRNA poly(A) tail shortening"/>
    <property type="evidence" value="ECO:0007669"/>
    <property type="project" value="UniProtKB-UniRule"/>
</dbReference>
<dbReference type="Gene3D" id="3.90.70.10">
    <property type="entry name" value="Cysteine proteinases"/>
    <property type="match status" value="1"/>
</dbReference>
<comment type="activity regulation">
    <text evidence="10">Positively regulated by the regulatory subunit PAN3.</text>
</comment>
<dbReference type="InterPro" id="IPR028881">
    <property type="entry name" value="PAN2_UCH_dom"/>
</dbReference>
<dbReference type="SUPFAM" id="SSF54001">
    <property type="entry name" value="Cysteine proteinases"/>
    <property type="match status" value="1"/>
</dbReference>
<dbReference type="InterPro" id="IPR013520">
    <property type="entry name" value="Ribonucl_H"/>
</dbReference>
<evidence type="ECO:0000256" key="6">
    <source>
        <dbReference type="ARBA" id="ARBA00022722"/>
    </source>
</evidence>
<evidence type="ECO:0000256" key="3">
    <source>
        <dbReference type="ARBA" id="ARBA00022490"/>
    </source>
</evidence>
<organism evidence="12">
    <name type="scientific">Cyberlindnera fabianii</name>
    <name type="common">Yeast</name>
    <name type="synonym">Hansenula fabianii</name>
    <dbReference type="NCBI Taxonomy" id="36022"/>
    <lineage>
        <taxon>Eukaryota</taxon>
        <taxon>Fungi</taxon>
        <taxon>Dikarya</taxon>
        <taxon>Ascomycota</taxon>
        <taxon>Saccharomycotina</taxon>
        <taxon>Saccharomycetes</taxon>
        <taxon>Phaffomycetales</taxon>
        <taxon>Phaffomycetaceae</taxon>
        <taxon>Cyberlindnera</taxon>
    </lineage>
</organism>
<feature type="binding site" evidence="10">
    <location>
        <position position="885"/>
    </location>
    <ligand>
        <name>a divalent metal cation</name>
        <dbReference type="ChEBI" id="CHEBI:60240"/>
        <note>catalytic</note>
    </ligand>
</feature>
<feature type="binding site" evidence="10">
    <location>
        <position position="1044"/>
    </location>
    <ligand>
        <name>a divalent metal cation</name>
        <dbReference type="ChEBI" id="CHEBI:60240"/>
        <note>catalytic</note>
    </ligand>
</feature>
<keyword evidence="4" id="KW-0853">WD repeat</keyword>
<dbReference type="SUPFAM" id="SSF50978">
    <property type="entry name" value="WD40 repeat-like"/>
    <property type="match status" value="1"/>
</dbReference>
<comment type="subunit">
    <text evidence="10">Forms a heterotrimer with an asymmetric homodimer of the regulatory subunit PAN3 to form the poly(A)-nuclease (PAN) deadenylation complex.</text>
</comment>
<evidence type="ECO:0000256" key="8">
    <source>
        <dbReference type="ARBA" id="ARBA00022801"/>
    </source>
</evidence>
<dbReference type="GO" id="GO:0000932">
    <property type="term" value="C:P-body"/>
    <property type="evidence" value="ECO:0007669"/>
    <property type="project" value="TreeGrafter"/>
</dbReference>
<dbReference type="InterPro" id="IPR050785">
    <property type="entry name" value="PAN2-PAN3_catalytic_subunit"/>
</dbReference>
<gene>
    <name evidence="10" type="primary">PAN2</name>
    <name evidence="12" type="ORF">CYFA0S_17e02080g</name>
</gene>
<dbReference type="FunFam" id="3.30.420.10:FF:000028">
    <property type="entry name" value="PAN2-PAN3 deadenylation complex catalytic subunit PAN2"/>
    <property type="match status" value="1"/>
</dbReference>
<reference evidence="12" key="1">
    <citation type="journal article" date="2014" name="Genome Announc.">
        <title>Genome sequence of the yeast Cyberlindnera fabianii (Hansenula fabianii).</title>
        <authorList>
            <person name="Freel K.C."/>
            <person name="Sarilar V."/>
            <person name="Neuveglise C."/>
            <person name="Devillers H."/>
            <person name="Friedrich A."/>
            <person name="Schacherer J."/>
        </authorList>
    </citation>
    <scope>NUCLEOTIDE SEQUENCE</scope>
    <source>
        <strain evidence="12">YJS4271</strain>
    </source>
</reference>
<evidence type="ECO:0000256" key="9">
    <source>
        <dbReference type="ARBA" id="ARBA00022839"/>
    </source>
</evidence>
<dbReference type="GO" id="GO:0003676">
    <property type="term" value="F:nucleic acid binding"/>
    <property type="evidence" value="ECO:0007669"/>
    <property type="project" value="InterPro"/>
</dbReference>
<sequence length="1086" mass="123171">MDNWCELNRTPLLRPPRDPAAAPQQVTCTVFDEQSDLIWAGDSTGFVASYAETVLAPYTRFRAHERSVMQILSHPKGVLSTDGLTLRLTSRRGLIISQWTKDDFPEFEAISRIVMTGPVEVLLATRAGLVKFDTAKGMITMTTPYFGDVILMTSNKRHAAIGKKDGFIDIYDVRTGSIVRTFATNSTTLTDMDLKEQTLVTCGMTRRHGVFSSDPLVNVFDLRTMQGLAPIAFPPGAYFVRLHPKLPSVIMIASQGGQMHCVDMFDPTKIFLAQIDVGPELLSFEISSTGDFISAVDAFSLHHLWAHNPEHSTMSNRAPLDYASLPEPPSTRTTIDDDIPLNTIGMPHYRETLLSAWPTQTIFRSAGTIPKQIDNSILASARQVGPGIFEASYDKAKYGKRNMAKKYVKVAGSSASGKFLSSKTVSPTKTSRHPEASMEEDAFEFKCESNTSKVPNAFKKLEILYSKFGIDDFDFDYYNQTKFSGLECHVDNSYTNALLQLYRFVPEIFNFAVGSLAIENLNQDSLLTELGYLYDMLVKADGKHFRATNFQHTLSSIGEAYEVGILEKDHSSVNGHTITDLVQRSQWFNIFLLNKLLSDERVSKQPLGLQPELGDILGVQIQHQMRRVYTDEHKSAATLKLFLEVTSPRANNFEKTPHIPAQPDVIQYIESSMNRFEHERVQDTRAARYDIQETLHQVRRIPTVLSCNIILTSEEKRQIRNTRDWLKKKFHAGWSKNGYFLTEHIRGVPSGTASYFEEYELVGFVAEISGEAEKDTHLVTFVQMKAEGSDTKNWYMFNDFLVIPIPEEEALNVSYWWKTPVTLVYRNSNSPSEFHYDAWKNGLNDEILYRDHFAAGTRESKKIEYELLTKQEAPHPGSLVAIDTEFVTIEEEQFEIRSNGTRSLLKPSNQALARVSVLRGDDGDKFAVPFIDDWVVVKENIHDYLTTYSGIEHGDLDPLTSDKALVTRQVVYRKLWLLLNLGCVFVGHGLTKDFRTINISVPKSQVRDTAVFFYKGQRILSLRFLAYVLLDKKVQEGNHDSIEDAHTALMLYKKYLKLQENNQFEETLERIYQEGQILRFKPPGEE</sequence>
<dbReference type="GO" id="GO:0046872">
    <property type="term" value="F:metal ion binding"/>
    <property type="evidence" value="ECO:0007669"/>
    <property type="project" value="UniProtKB-KW"/>
</dbReference>
<dbReference type="InterPro" id="IPR038765">
    <property type="entry name" value="Papain-like_cys_pep_sf"/>
</dbReference>
<dbReference type="InterPro" id="IPR030843">
    <property type="entry name" value="PAN2"/>
</dbReference>
<name>A0A061BEF9_CYBFA</name>
<comment type="caution">
    <text evidence="10">Lacks conserved residue(s) required for the propagation of feature annotation.</text>
</comment>
<accession>A0A061BEF9</accession>
<dbReference type="Pfam" id="PF13423">
    <property type="entry name" value="UCH_1"/>
    <property type="match status" value="1"/>
</dbReference>
<comment type="similarity">
    <text evidence="10">Belongs to the peptidase C19 family. PAN2 subfamily.</text>
</comment>
<dbReference type="Pfam" id="PF00929">
    <property type="entry name" value="RNase_T"/>
    <property type="match status" value="1"/>
</dbReference>
<dbReference type="GO" id="GO:0031251">
    <property type="term" value="C:PAN complex"/>
    <property type="evidence" value="ECO:0007669"/>
    <property type="project" value="UniProtKB-UniRule"/>
</dbReference>
<feature type="binding site" evidence="10">
    <location>
        <position position="883"/>
    </location>
    <ligand>
        <name>a divalent metal cation</name>
        <dbReference type="ChEBI" id="CHEBI:60240"/>
        <note>catalytic</note>
    </ligand>
</feature>
<keyword evidence="9 10" id="KW-0269">Exonuclease</keyword>
<evidence type="ECO:0000256" key="1">
    <source>
        <dbReference type="ARBA" id="ARBA00001663"/>
    </source>
</evidence>
<evidence type="ECO:0000256" key="4">
    <source>
        <dbReference type="ARBA" id="ARBA00022574"/>
    </source>
</evidence>
<keyword evidence="5 10" id="KW-0507">mRNA processing</keyword>
<dbReference type="Gene3D" id="3.30.420.10">
    <property type="entry name" value="Ribonuclease H-like superfamily/Ribonuclease H"/>
    <property type="match status" value="1"/>
</dbReference>
<dbReference type="InterPro" id="IPR036322">
    <property type="entry name" value="WD40_repeat_dom_sf"/>
</dbReference>
<keyword evidence="3 10" id="KW-0963">Cytoplasm</keyword>
<comment type="catalytic activity">
    <reaction evidence="1 10">
        <text>Exonucleolytic cleavage of poly(A) to 5'-AMP.</text>
        <dbReference type="EC" id="3.1.13.4"/>
    </reaction>
</comment>
<dbReference type="PANTHER" id="PTHR15728">
    <property type="entry name" value="DEADENYLATION COMPLEX CATALYTIC SUBUNIT PAN2"/>
    <property type="match status" value="1"/>
</dbReference>
<dbReference type="InterPro" id="IPR012337">
    <property type="entry name" value="RNaseH-like_sf"/>
</dbReference>
<dbReference type="PhylomeDB" id="A0A061BEF9"/>
<feature type="binding site" evidence="10">
    <location>
        <position position="993"/>
    </location>
    <ligand>
        <name>a divalent metal cation</name>
        <dbReference type="ChEBI" id="CHEBI:60240"/>
        <note>catalytic</note>
    </ligand>
</feature>
<keyword evidence="7 10" id="KW-0479">Metal-binding</keyword>
<evidence type="ECO:0000313" key="12">
    <source>
        <dbReference type="EMBL" id="CDR45343.1"/>
    </source>
</evidence>
<dbReference type="EC" id="3.1.13.4" evidence="10"/>
<dbReference type="CDD" id="cd06143">
    <property type="entry name" value="PAN2_exo"/>
    <property type="match status" value="1"/>
</dbReference>
<dbReference type="SUPFAM" id="SSF53098">
    <property type="entry name" value="Ribonuclease H-like"/>
    <property type="match status" value="1"/>
</dbReference>
<evidence type="ECO:0000259" key="11">
    <source>
        <dbReference type="SMART" id="SM00479"/>
    </source>
</evidence>
<dbReference type="InterPro" id="IPR048841">
    <property type="entry name" value="PAN2_N"/>
</dbReference>
<dbReference type="InterPro" id="IPR036397">
    <property type="entry name" value="RNaseH_sf"/>
</dbReference>
<feature type="domain" description="Exonuclease" evidence="11">
    <location>
        <begin position="878"/>
        <end position="1061"/>
    </location>
</feature>
<dbReference type="HAMAP" id="MF_03182">
    <property type="entry name" value="PAN2"/>
    <property type="match status" value="1"/>
</dbReference>
<dbReference type="PANTHER" id="PTHR15728:SF0">
    <property type="entry name" value="PAN2-PAN3 DEADENYLATION COMPLEX CATALYTIC SUBUNIT PAN2"/>
    <property type="match status" value="1"/>
</dbReference>
<dbReference type="SMART" id="SM00479">
    <property type="entry name" value="EXOIII"/>
    <property type="match status" value="1"/>
</dbReference>
<dbReference type="GO" id="GO:0004535">
    <property type="term" value="F:poly(A)-specific ribonuclease activity"/>
    <property type="evidence" value="ECO:0007669"/>
    <property type="project" value="UniProtKB-UniRule"/>
</dbReference>
<keyword evidence="8 10" id="KW-0378">Hydrolase</keyword>
<dbReference type="EMBL" id="LK052902">
    <property type="protein sequence ID" value="CDR45343.1"/>
    <property type="molecule type" value="Genomic_DNA"/>
</dbReference>
<comment type="domain">
    <text evidence="10">The linker, or PAN3 interaction domain (PID), between the WD40 repeats and the pseudo-UCH domain mediates interaction with PAN3.</text>
</comment>
<evidence type="ECO:0000256" key="10">
    <source>
        <dbReference type="HAMAP-Rule" id="MF_03182"/>
    </source>
</evidence>
<dbReference type="InterPro" id="IPR015943">
    <property type="entry name" value="WD40/YVTN_repeat-like_dom_sf"/>
</dbReference>
<dbReference type="GO" id="GO:0006397">
    <property type="term" value="P:mRNA processing"/>
    <property type="evidence" value="ECO:0007669"/>
    <property type="project" value="UniProtKB-KW"/>
</dbReference>
<keyword evidence="6 10" id="KW-0540">Nuclease</keyword>
<comment type="subcellular location">
    <subcellularLocation>
        <location evidence="2 10">Cytoplasm</location>
    </subcellularLocation>
</comment>
<comment type="function">
    <text evidence="10">Catalytic subunit of the poly(A)-nuclease (PAN) deadenylation complex, one of two cytoplasmic mRNA deadenylases involved in mRNA turnover. PAN specifically shortens poly(A) tails of RNA and the activity is stimulated by poly(A)-binding protein PAB1. PAN deadenylation is followed by rapid degradation of the shortened mRNA tails by the CCR4-NOT complex. Deadenylated mRNAs are then degraded by two alternative mechanisms, namely exosome-mediated 3'-5' exonucleolytic degradation, or deadenlyation-dependent mRNA decaping and subsequent 5'-3' exonucleolytic degradation by XRN1. May also be involved in post-transcriptional maturation of mRNA poly(A) tails.</text>
</comment>
<dbReference type="VEuPathDB" id="FungiDB:BON22_3855"/>
<dbReference type="Gene3D" id="2.130.10.10">
    <property type="entry name" value="YVTN repeat-like/Quinoprotein amine dehydrogenase"/>
    <property type="match status" value="1"/>
</dbReference>
<evidence type="ECO:0000256" key="5">
    <source>
        <dbReference type="ARBA" id="ARBA00022664"/>
    </source>
</evidence>
<dbReference type="OrthoDB" id="16516at2759"/>
<dbReference type="AlphaFoldDB" id="A0A061BEF9"/>
<comment type="cofactor">
    <cofactor evidence="10">
        <name>a divalent metal cation</name>
        <dbReference type="ChEBI" id="CHEBI:60240"/>
    </cofactor>
    <text evidence="10">Binds 2 metal cations per subunit in the catalytic exonuclease domain.</text>
</comment>
<proteinExistence type="inferred from homology"/>
<evidence type="ECO:0000256" key="2">
    <source>
        <dbReference type="ARBA" id="ARBA00004496"/>
    </source>
</evidence>
<comment type="domain">
    <text evidence="10">Contains a pseudo-UCH domain. This ubiquitin C-terminal hydrolase (UCH)-like or ubiquitin specific protease (USP)-like domain is predicted to be catalytically inactive because it lacks the active site catalytic triad characteristic of thiol proteases, with residues at the equivalent structural positions that are incompatible with catalysis, and it cannot bind ubiquitin. It functions as a structural scaffold for intra- and intermolecular interactions in the complex.</text>
</comment>
<evidence type="ECO:0000256" key="7">
    <source>
        <dbReference type="ARBA" id="ARBA00022723"/>
    </source>
</evidence>
<dbReference type="Pfam" id="PF20770">
    <property type="entry name" value="PAN2_N"/>
    <property type="match status" value="1"/>
</dbReference>
<protein>
    <recommendedName>
        <fullName evidence="10">PAN2-PAN3 deadenylation complex catalytic subunit PAN2</fullName>
        <ecNumber evidence="10">3.1.13.4</ecNumber>
    </recommendedName>
    <alternativeName>
        <fullName evidence="10">PAB1P-dependent poly(A)-specific ribonuclease</fullName>
    </alternativeName>
    <alternativeName>
        <fullName evidence="10">Poly(A)-nuclease deadenylation complex subunit 2</fullName>
        <shortName evidence="10">PAN deadenylation complex subunit 2</shortName>
    </alternativeName>
</protein>